<dbReference type="SUPFAM" id="SSF47762">
    <property type="entry name" value="PAH2 domain"/>
    <property type="match status" value="3"/>
</dbReference>
<evidence type="ECO:0000256" key="4">
    <source>
        <dbReference type="ARBA" id="ARBA00022843"/>
    </source>
</evidence>
<feature type="region of interest" description="Disordered" evidence="7">
    <location>
        <begin position="361"/>
        <end position="381"/>
    </location>
</feature>
<keyword evidence="5 6" id="KW-0539">Nucleus</keyword>
<accession>A0A183UFC8</accession>
<evidence type="ECO:0000313" key="11">
    <source>
        <dbReference type="WBParaSite" id="TCNE_0000719801-mRNA-1"/>
    </source>
</evidence>
<evidence type="ECO:0000313" key="10">
    <source>
        <dbReference type="Proteomes" id="UP000050794"/>
    </source>
</evidence>
<dbReference type="GO" id="GO:0003714">
    <property type="term" value="F:transcription corepressor activity"/>
    <property type="evidence" value="ECO:0007669"/>
    <property type="project" value="InterPro"/>
</dbReference>
<evidence type="ECO:0000313" key="9">
    <source>
        <dbReference type="EMBL" id="VDM38519.1"/>
    </source>
</evidence>
<keyword evidence="4" id="KW-0832">Ubl conjugation</keyword>
<dbReference type="Pfam" id="PF02671">
    <property type="entry name" value="PAH"/>
    <property type="match status" value="3"/>
</dbReference>
<dbReference type="Pfam" id="PF08295">
    <property type="entry name" value="Sin3_corepress"/>
    <property type="match status" value="1"/>
</dbReference>
<sequence length="1390" mass="158191">MDQQPPYCTPRQGAANGGNGTSSVRLPPSHLNPSAVPHPPPAMIFGQQPTAAMNVSQNYSVMDPYQRYEAPRATCNTPTRGNTRRLRVEDALSYLDQVKMQFSQAPEVYSDFLDIMKDFKSQTIDTPGVIRRVSRLFRGRPNLIVGFNTFLPPGFEVRLEGTKIVISEPSGRTQIIDEGRNETTTSVTKQSEAREASQKVQPRVCPVPLERVNPPSSGAQNASAALVVERTAPLPHVAAATESVPSVSMPCVDVKQHHAPASCVEFPSEQSPIEFNQAINYVNKIKARFQNRPDVYRQFLEILHCYQQEQKGTRAQGESQSLTEGQVYSSVAILFESEPDLLREFSQFLPDACGFLNKPSAPSNLQASETTRDSACKTKAARGSERATLVVSPQPVCVPNTNPPQPSPSGPSAAQCGTPHKRTLPKSSHQSVMAKKAKMNTTNVITYDFDVSEAVRLATVDDFLFFDKARTIYTQFSPFRILDSGFLLAVLMHTLPRLRFLTYRAGGEPGEQLRVRKVLCDDVVYNNFLRCLMLYNMNIVTKTELFELITPFIGKRANLLKEFKDLLGINDSSFGSQHQEDKSRKRPASDDGIPSELTSQIDYSTCKRLGISYRSLPDSYVRPVCTGRTPLCQSVLNDTWVSFPSWSSEDTSCVHSKKSQYEEFIYRTEDERYELDIVIEVNKAALETLEFLQRKMSRMKKEEVSKLRLDSSLGASSPSLMYRALKRIYGEHANKMLEGAQKNAWVVVPRLIERMRQKDREWRDAQVQFNRVWREQTEKYYAKSLDHQALSFKQNDLKLLRSKMIVHHFEMLYDERETRKEEGASTEIGPHCIYDYPEDMSVLYDVNDLVIHYVKRQPNVQKDEKRHAKKTLKRFLPELFNIPAQPMSDEEDNNAEPVRWEVAEADTSSGVGVSKRAAVAMTSEKWVAVLPASSVNDADSVTAEEMERKPYLGTSYRLFFGANTWCVFIRLHQMLCDRLARLKKKTSEMLANYKAEEEMRREREEIVRRNKGNGRAEHSTNTDAERGLHLLKKSAQCPENFYTALISEIKNLLDGQIEPSAFEDTIRNMFGTDAYITFTMDKIITTMGRQLQAMSTEEVNVGTMDLYQKYRFEKPLNTYGRSVNEERIEAAYQAAVEQLLANQNCFKTYFLHEKNKVTMELIDSDTVEEGAEKPLNNDHKWSLYARHYIKACFLNAFQLCGSSNFQSLSEESPSFSTTSEEQQHFVEAIAEKPVFLMRLVRQGAERYRRKEEEAKKKGGKGRGKGRPSEKDKEREKANVIIKEDLHVHFSPTDNYHMRFVDGSSDILLRNGAPQRGAKKHKVMVARRKERFTSWLEERLCEEGSEVVAPRNWLSDGSKMVPVRHPVFHYLTYNRYVTTSDDSSSVTTARS</sequence>
<reference evidence="11" key="1">
    <citation type="submission" date="2016-06" db="UniProtKB">
        <authorList>
            <consortium name="WormBaseParasite"/>
        </authorList>
    </citation>
    <scope>IDENTIFICATION</scope>
</reference>
<dbReference type="PROSITE" id="PS51477">
    <property type="entry name" value="PAH"/>
    <property type="match status" value="2"/>
</dbReference>
<keyword evidence="10" id="KW-1185">Reference proteome</keyword>
<dbReference type="Gene3D" id="1.20.1160.11">
    <property type="entry name" value="Paired amphipathic helix"/>
    <property type="match status" value="3"/>
</dbReference>
<feature type="region of interest" description="Disordered" evidence="7">
    <location>
        <begin position="574"/>
        <end position="597"/>
    </location>
</feature>
<gene>
    <name evidence="9" type="ORF">TCNE_LOCUS7198</name>
</gene>
<dbReference type="InterPro" id="IPR036600">
    <property type="entry name" value="PAH_sf"/>
</dbReference>
<feature type="compositionally biased region" description="Basic and acidic residues" evidence="7">
    <location>
        <begin position="578"/>
        <end position="589"/>
    </location>
</feature>
<dbReference type="FunFam" id="1.20.1160.11:FF:000001">
    <property type="entry name" value="Paired amphipathic helix protein Sin3"/>
    <property type="match status" value="1"/>
</dbReference>
<evidence type="ECO:0000256" key="1">
    <source>
        <dbReference type="ARBA" id="ARBA00004123"/>
    </source>
</evidence>
<dbReference type="FunFam" id="1.20.1160.11:FF:000005">
    <property type="entry name" value="SIN3 transcription regulator family member B"/>
    <property type="match status" value="1"/>
</dbReference>
<evidence type="ECO:0000256" key="6">
    <source>
        <dbReference type="PROSITE-ProRule" id="PRU00810"/>
    </source>
</evidence>
<dbReference type="InterPro" id="IPR013194">
    <property type="entry name" value="HDAC_interact_dom"/>
</dbReference>
<dbReference type="Proteomes" id="UP000050794">
    <property type="component" value="Unassembled WGS sequence"/>
</dbReference>
<feature type="domain" description="Histone deacetylase interacting" evidence="8">
    <location>
        <begin position="605"/>
        <end position="706"/>
    </location>
</feature>
<dbReference type="EMBL" id="UYWY01019635">
    <property type="protein sequence ID" value="VDM38519.1"/>
    <property type="molecule type" value="Genomic_DNA"/>
</dbReference>
<dbReference type="GO" id="GO:0000122">
    <property type="term" value="P:negative regulation of transcription by RNA polymerase II"/>
    <property type="evidence" value="ECO:0007669"/>
    <property type="project" value="TreeGrafter"/>
</dbReference>
<feature type="region of interest" description="Disordered" evidence="7">
    <location>
        <begin position="1247"/>
        <end position="1275"/>
    </location>
</feature>
<proteinExistence type="predicted"/>
<comment type="subcellular location">
    <subcellularLocation>
        <location evidence="1 6">Nucleus</location>
    </subcellularLocation>
</comment>
<dbReference type="PANTHER" id="PTHR12346">
    <property type="entry name" value="SIN3B-RELATED"/>
    <property type="match status" value="1"/>
</dbReference>
<evidence type="ECO:0000256" key="7">
    <source>
        <dbReference type="SAM" id="MobiDB-lite"/>
    </source>
</evidence>
<keyword evidence="3" id="KW-0597">Phosphoprotein</keyword>
<dbReference type="Pfam" id="PF16879">
    <property type="entry name" value="Sin3a_C"/>
    <property type="match status" value="1"/>
</dbReference>
<dbReference type="InterPro" id="IPR003822">
    <property type="entry name" value="PAH"/>
</dbReference>
<protein>
    <submittedName>
        <fullName evidence="11">HDAC_interact domain-containing protein</fullName>
    </submittedName>
</protein>
<evidence type="ECO:0000259" key="8">
    <source>
        <dbReference type="SMART" id="SM00761"/>
    </source>
</evidence>
<feature type="region of interest" description="Disordered" evidence="7">
    <location>
        <begin position="1"/>
        <end position="38"/>
    </location>
</feature>
<evidence type="ECO:0000256" key="3">
    <source>
        <dbReference type="ARBA" id="ARBA00022553"/>
    </source>
</evidence>
<dbReference type="WBParaSite" id="TCNE_0000719801-mRNA-1">
    <property type="protein sequence ID" value="TCNE_0000719801-mRNA-1"/>
    <property type="gene ID" value="TCNE_0000719801"/>
</dbReference>
<dbReference type="InterPro" id="IPR039774">
    <property type="entry name" value="Sin3-like"/>
</dbReference>
<organism evidence="10 11">
    <name type="scientific">Toxocara canis</name>
    <name type="common">Canine roundworm</name>
    <dbReference type="NCBI Taxonomy" id="6265"/>
    <lineage>
        <taxon>Eukaryota</taxon>
        <taxon>Metazoa</taxon>
        <taxon>Ecdysozoa</taxon>
        <taxon>Nematoda</taxon>
        <taxon>Chromadorea</taxon>
        <taxon>Rhabditida</taxon>
        <taxon>Spirurina</taxon>
        <taxon>Ascaridomorpha</taxon>
        <taxon>Ascaridoidea</taxon>
        <taxon>Toxocaridae</taxon>
        <taxon>Toxocara</taxon>
    </lineage>
</organism>
<feature type="region of interest" description="Disordered" evidence="7">
    <location>
        <begin position="394"/>
        <end position="435"/>
    </location>
</feature>
<evidence type="ECO:0000256" key="5">
    <source>
        <dbReference type="ARBA" id="ARBA00023242"/>
    </source>
</evidence>
<feature type="region of interest" description="Disordered" evidence="7">
    <location>
        <begin position="181"/>
        <end position="200"/>
    </location>
</feature>
<reference evidence="9 10" key="2">
    <citation type="submission" date="2018-11" db="EMBL/GenBank/DDBJ databases">
        <authorList>
            <consortium name="Pathogen Informatics"/>
        </authorList>
    </citation>
    <scope>NUCLEOTIDE SEQUENCE [LARGE SCALE GENOMIC DNA]</scope>
</reference>
<keyword evidence="2" id="KW-0678">Repressor</keyword>
<evidence type="ECO:0000256" key="2">
    <source>
        <dbReference type="ARBA" id="ARBA00022491"/>
    </source>
</evidence>
<dbReference type="SMART" id="SM00761">
    <property type="entry name" value="HDAC_interact"/>
    <property type="match status" value="1"/>
</dbReference>
<dbReference type="PANTHER" id="PTHR12346:SF0">
    <property type="entry name" value="SIN3A, ISOFORM G"/>
    <property type="match status" value="1"/>
</dbReference>
<name>A0A183UFC8_TOXCA</name>
<dbReference type="InterPro" id="IPR031693">
    <property type="entry name" value="Sin3_C"/>
</dbReference>
<dbReference type="GO" id="GO:0070822">
    <property type="term" value="C:Sin3-type complex"/>
    <property type="evidence" value="ECO:0007669"/>
    <property type="project" value="TreeGrafter"/>
</dbReference>
<feature type="compositionally biased region" description="Basic and acidic residues" evidence="7">
    <location>
        <begin position="1266"/>
        <end position="1275"/>
    </location>
</feature>
<feature type="compositionally biased region" description="Basic and acidic residues" evidence="7">
    <location>
        <begin position="1247"/>
        <end position="1256"/>
    </location>
</feature>